<comment type="caution">
    <text evidence="3">The sequence shown here is derived from an EMBL/GenBank/DDBJ whole genome shotgun (WGS) entry which is preliminary data.</text>
</comment>
<dbReference type="NCBIfam" id="TIGR03557">
    <property type="entry name" value="F420_G6P_family"/>
    <property type="match status" value="1"/>
</dbReference>
<name>A0ABP6ZX83_9ACTN</name>
<dbReference type="InterPro" id="IPR019945">
    <property type="entry name" value="F420_G6P_DH-rel"/>
</dbReference>
<reference evidence="4" key="1">
    <citation type="journal article" date="2019" name="Int. J. Syst. Evol. Microbiol.">
        <title>The Global Catalogue of Microorganisms (GCM) 10K type strain sequencing project: providing services to taxonomists for standard genome sequencing and annotation.</title>
        <authorList>
            <consortium name="The Broad Institute Genomics Platform"/>
            <consortium name="The Broad Institute Genome Sequencing Center for Infectious Disease"/>
            <person name="Wu L."/>
            <person name="Ma J."/>
        </authorList>
    </citation>
    <scope>NUCLEOTIDE SEQUENCE [LARGE SCALE GENOMIC DNA]</scope>
    <source>
        <strain evidence="4">JCM 17326</strain>
    </source>
</reference>
<organism evidence="3 4">
    <name type="scientific">Nonomuraea rosea</name>
    <dbReference type="NCBI Taxonomy" id="638574"/>
    <lineage>
        <taxon>Bacteria</taxon>
        <taxon>Bacillati</taxon>
        <taxon>Actinomycetota</taxon>
        <taxon>Actinomycetes</taxon>
        <taxon>Streptosporangiales</taxon>
        <taxon>Streptosporangiaceae</taxon>
        <taxon>Nonomuraea</taxon>
    </lineage>
</organism>
<dbReference type="Gene3D" id="3.20.20.30">
    <property type="entry name" value="Luciferase-like domain"/>
    <property type="match status" value="1"/>
</dbReference>
<dbReference type="PANTHER" id="PTHR43244:SF1">
    <property type="entry name" value="5,10-METHYLENETETRAHYDROMETHANOPTERIN REDUCTASE"/>
    <property type="match status" value="1"/>
</dbReference>
<evidence type="ECO:0000313" key="3">
    <source>
        <dbReference type="EMBL" id="GAA3619887.1"/>
    </source>
</evidence>
<gene>
    <name evidence="3" type="ORF">GCM10022419_126880</name>
</gene>
<dbReference type="PANTHER" id="PTHR43244">
    <property type="match status" value="1"/>
</dbReference>
<keyword evidence="4" id="KW-1185">Reference proteome</keyword>
<feature type="domain" description="Luciferase-like" evidence="2">
    <location>
        <begin position="5"/>
        <end position="292"/>
    </location>
</feature>
<dbReference type="EMBL" id="BAABDQ010000061">
    <property type="protein sequence ID" value="GAA3619887.1"/>
    <property type="molecule type" value="Genomic_DNA"/>
</dbReference>
<dbReference type="Pfam" id="PF00296">
    <property type="entry name" value="Bac_luciferase"/>
    <property type="match status" value="1"/>
</dbReference>
<dbReference type="CDD" id="cd01097">
    <property type="entry name" value="Tetrahydromethanopterin_reductase"/>
    <property type="match status" value="1"/>
</dbReference>
<dbReference type="InterPro" id="IPR036661">
    <property type="entry name" value="Luciferase-like_sf"/>
</dbReference>
<evidence type="ECO:0000313" key="4">
    <source>
        <dbReference type="Proteomes" id="UP001500630"/>
    </source>
</evidence>
<sequence length="318" mass="34825">MMARFGYFLACEEHGPDELVRQAKLAEQAGFEGLWISDHYHPWTDEQGQSAFVWTVIGALAEAIRLPITTAVTCPLVRIHPAIVAQAAATAAVMSRGGFRLGVGTGEALNEHIVGARWPSAEQRREMLEEAVGVMRRLWTGELVTHRGEHYEVDTARLYTLPEEPPPIYISGFGEKAVALAGQIGDGYICTGPAADLVRAFHESGGQGKVVQGGIKVCYASDEATARKTAHRIWPTEGIQGEASQLLPLPRHFEQLAGMVSEEEATRSVPCGPDPEVHARALREYVEAGFDEIYVCQIGPEQDAFFDFYAEQVLPLVR</sequence>
<accession>A0ABP6ZX83</accession>
<evidence type="ECO:0000256" key="1">
    <source>
        <dbReference type="ARBA" id="ARBA00023002"/>
    </source>
</evidence>
<keyword evidence="1" id="KW-0560">Oxidoreductase</keyword>
<dbReference type="SUPFAM" id="SSF51679">
    <property type="entry name" value="Bacterial luciferase-like"/>
    <property type="match status" value="1"/>
</dbReference>
<dbReference type="InterPro" id="IPR050564">
    <property type="entry name" value="F420-G6PD/mer"/>
</dbReference>
<protein>
    <submittedName>
        <fullName evidence="3">LLM class F420-dependent oxidoreductase</fullName>
    </submittedName>
</protein>
<evidence type="ECO:0000259" key="2">
    <source>
        <dbReference type="Pfam" id="PF00296"/>
    </source>
</evidence>
<proteinExistence type="predicted"/>
<dbReference type="Proteomes" id="UP001500630">
    <property type="component" value="Unassembled WGS sequence"/>
</dbReference>
<dbReference type="InterPro" id="IPR011251">
    <property type="entry name" value="Luciferase-like_dom"/>
</dbReference>